<feature type="transmembrane region" description="Helical" evidence="7">
    <location>
        <begin position="205"/>
        <end position="227"/>
    </location>
</feature>
<dbReference type="SUPFAM" id="SSF161098">
    <property type="entry name" value="MetI-like"/>
    <property type="match status" value="1"/>
</dbReference>
<evidence type="ECO:0000256" key="6">
    <source>
        <dbReference type="ARBA" id="ARBA00023136"/>
    </source>
</evidence>
<sequence length="295" mass="31126">MTAQAVQTTRTMAPAPKRKPQGAFRRLLRKPTGAFGLVVVGLLVATALAAPLITSFAPEAQIGPRLAPPGGEFILGTDQFGRDIFSRLVHGTRVSLIVGLVSVGVGATIGTIAGLISGYFGGWVDQVTGRAWDVVLAYPGILLGVLVVAIAGPSLSSVIWAVAIINVPIFARLVRSQALRERQLEYVQAAKVSGASGWRIAFGDVLPNCLAPVLVQVSVSMGFAILMESALSFLGLGTQPPDASWGSMLDEGRGFLREAPWFGFFPGLVLAVLLIALNFLSDALREVLDPQRGRN</sequence>
<keyword evidence="2 7" id="KW-0813">Transport</keyword>
<dbReference type="STRING" id="648782.SAMN04488554_1973"/>
<keyword evidence="6 7" id="KW-0472">Membrane</keyword>
<evidence type="ECO:0000256" key="8">
    <source>
        <dbReference type="SAM" id="MobiDB-lite"/>
    </source>
</evidence>
<feature type="domain" description="ABC transmembrane type-1" evidence="9">
    <location>
        <begin position="92"/>
        <end position="281"/>
    </location>
</feature>
<protein>
    <submittedName>
        <fullName evidence="10">Peptide/nickel transport system permease protein</fullName>
    </submittedName>
</protein>
<feature type="region of interest" description="Disordered" evidence="8">
    <location>
        <begin position="1"/>
        <end position="20"/>
    </location>
</feature>
<comment type="subcellular location">
    <subcellularLocation>
        <location evidence="1 7">Cell membrane</location>
        <topology evidence="1 7">Multi-pass membrane protein</topology>
    </subcellularLocation>
</comment>
<dbReference type="PROSITE" id="PS50928">
    <property type="entry name" value="ABC_TM1"/>
    <property type="match status" value="1"/>
</dbReference>
<dbReference type="GO" id="GO:0055085">
    <property type="term" value="P:transmembrane transport"/>
    <property type="evidence" value="ECO:0007669"/>
    <property type="project" value="InterPro"/>
</dbReference>
<evidence type="ECO:0000256" key="2">
    <source>
        <dbReference type="ARBA" id="ARBA00022448"/>
    </source>
</evidence>
<evidence type="ECO:0000256" key="4">
    <source>
        <dbReference type="ARBA" id="ARBA00022692"/>
    </source>
</evidence>
<dbReference type="Gene3D" id="1.10.3720.10">
    <property type="entry name" value="MetI-like"/>
    <property type="match status" value="1"/>
</dbReference>
<dbReference type="Pfam" id="PF00528">
    <property type="entry name" value="BPD_transp_1"/>
    <property type="match status" value="1"/>
</dbReference>
<dbReference type="InterPro" id="IPR025966">
    <property type="entry name" value="OppC_N"/>
</dbReference>
<gene>
    <name evidence="10" type="ORF">SAMN04488554_1973</name>
</gene>
<dbReference type="Pfam" id="PF12911">
    <property type="entry name" value="OppC_N"/>
    <property type="match status" value="1"/>
</dbReference>
<accession>A0A1H5HIS8</accession>
<dbReference type="PANTHER" id="PTHR43386">
    <property type="entry name" value="OLIGOPEPTIDE TRANSPORT SYSTEM PERMEASE PROTEIN APPC"/>
    <property type="match status" value="1"/>
</dbReference>
<evidence type="ECO:0000256" key="7">
    <source>
        <dbReference type="RuleBase" id="RU363032"/>
    </source>
</evidence>
<keyword evidence="11" id="KW-1185">Reference proteome</keyword>
<keyword evidence="5 7" id="KW-1133">Transmembrane helix</keyword>
<keyword evidence="4 7" id="KW-0812">Transmembrane</keyword>
<dbReference type="EMBL" id="FNTX01000001">
    <property type="protein sequence ID" value="SEE27902.1"/>
    <property type="molecule type" value="Genomic_DNA"/>
</dbReference>
<dbReference type="AlphaFoldDB" id="A0A1H5HIS8"/>
<evidence type="ECO:0000256" key="3">
    <source>
        <dbReference type="ARBA" id="ARBA00022475"/>
    </source>
</evidence>
<dbReference type="RefSeq" id="WP_217632394.1">
    <property type="nucleotide sequence ID" value="NZ_FNTX01000001.1"/>
</dbReference>
<evidence type="ECO:0000313" key="10">
    <source>
        <dbReference type="EMBL" id="SEE27902.1"/>
    </source>
</evidence>
<name>A0A1H5HIS8_9MICO</name>
<evidence type="ECO:0000259" key="9">
    <source>
        <dbReference type="PROSITE" id="PS50928"/>
    </source>
</evidence>
<dbReference type="InterPro" id="IPR035906">
    <property type="entry name" value="MetI-like_sf"/>
</dbReference>
<feature type="transmembrane region" description="Helical" evidence="7">
    <location>
        <begin position="261"/>
        <end position="280"/>
    </location>
</feature>
<dbReference type="CDD" id="cd06261">
    <property type="entry name" value="TM_PBP2"/>
    <property type="match status" value="1"/>
</dbReference>
<dbReference type="InterPro" id="IPR000515">
    <property type="entry name" value="MetI-like"/>
</dbReference>
<feature type="compositionally biased region" description="Polar residues" evidence="8">
    <location>
        <begin position="1"/>
        <end position="11"/>
    </location>
</feature>
<evidence type="ECO:0000313" key="11">
    <source>
        <dbReference type="Proteomes" id="UP000199220"/>
    </source>
</evidence>
<evidence type="ECO:0000256" key="5">
    <source>
        <dbReference type="ARBA" id="ARBA00022989"/>
    </source>
</evidence>
<dbReference type="Proteomes" id="UP000199220">
    <property type="component" value="Unassembled WGS sequence"/>
</dbReference>
<comment type="similarity">
    <text evidence="7">Belongs to the binding-protein-dependent transport system permease family.</text>
</comment>
<feature type="transmembrane region" description="Helical" evidence="7">
    <location>
        <begin position="96"/>
        <end position="120"/>
    </location>
</feature>
<keyword evidence="3" id="KW-1003">Cell membrane</keyword>
<feature type="transmembrane region" description="Helical" evidence="7">
    <location>
        <begin position="157"/>
        <end position="174"/>
    </location>
</feature>
<evidence type="ECO:0000256" key="1">
    <source>
        <dbReference type="ARBA" id="ARBA00004651"/>
    </source>
</evidence>
<feature type="transmembrane region" description="Helical" evidence="7">
    <location>
        <begin position="132"/>
        <end position="151"/>
    </location>
</feature>
<reference evidence="11" key="1">
    <citation type="submission" date="2016-10" db="EMBL/GenBank/DDBJ databases">
        <authorList>
            <person name="Varghese N."/>
            <person name="Submissions S."/>
        </authorList>
    </citation>
    <scope>NUCLEOTIDE SEQUENCE [LARGE SCALE GENOMIC DNA]</scope>
    <source>
        <strain evidence="11">DSM 21368</strain>
    </source>
</reference>
<organism evidence="10 11">
    <name type="scientific">Ruania alba</name>
    <dbReference type="NCBI Taxonomy" id="648782"/>
    <lineage>
        <taxon>Bacteria</taxon>
        <taxon>Bacillati</taxon>
        <taxon>Actinomycetota</taxon>
        <taxon>Actinomycetes</taxon>
        <taxon>Micrococcales</taxon>
        <taxon>Ruaniaceae</taxon>
        <taxon>Ruania</taxon>
    </lineage>
</organism>
<dbReference type="PANTHER" id="PTHR43386:SF1">
    <property type="entry name" value="D,D-DIPEPTIDE TRANSPORT SYSTEM PERMEASE PROTEIN DDPC-RELATED"/>
    <property type="match status" value="1"/>
</dbReference>
<proteinExistence type="inferred from homology"/>
<dbReference type="InterPro" id="IPR050366">
    <property type="entry name" value="BP-dependent_transpt_permease"/>
</dbReference>
<dbReference type="GO" id="GO:0005886">
    <property type="term" value="C:plasma membrane"/>
    <property type="evidence" value="ECO:0007669"/>
    <property type="project" value="UniProtKB-SubCell"/>
</dbReference>